<evidence type="ECO:0000313" key="2">
    <source>
        <dbReference type="Proteomes" id="UP000178419"/>
    </source>
</evidence>
<gene>
    <name evidence="1" type="ORF">A2714_02545</name>
</gene>
<proteinExistence type="predicted"/>
<organism evidence="1 2">
    <name type="scientific">Candidatus Woesebacteria bacterium RIFCSPHIGHO2_01_FULL_38_9</name>
    <dbReference type="NCBI Taxonomy" id="1802492"/>
    <lineage>
        <taxon>Bacteria</taxon>
        <taxon>Candidatus Woeseibacteriota</taxon>
    </lineage>
</organism>
<comment type="caution">
    <text evidence="1">The sequence shown here is derived from an EMBL/GenBank/DDBJ whole genome shotgun (WGS) entry which is preliminary data.</text>
</comment>
<name>A0A1F7Y249_9BACT</name>
<evidence type="ECO:0000313" key="1">
    <source>
        <dbReference type="EMBL" id="OGM21351.1"/>
    </source>
</evidence>
<dbReference type="PANTHER" id="PTHR15394:SF3">
    <property type="entry name" value="SERINE HYDROLASE RBBP9"/>
    <property type="match status" value="1"/>
</dbReference>
<dbReference type="Pfam" id="PF06821">
    <property type="entry name" value="Ser_hydrolase"/>
    <property type="match status" value="1"/>
</dbReference>
<protein>
    <recommendedName>
        <fullName evidence="3">AB hydrolase-1 domain-containing protein</fullName>
    </recommendedName>
</protein>
<sequence>MKNAIVLHGWGNSSKDNWFLWLKTELEKRGWKVWVPNLPKTDWPDVHNWDPYVLKGWDINKDTVLIGHSAGSVEALSILGQINTKIQKAILVSGFTDLIKEDVIETN</sequence>
<dbReference type="GO" id="GO:0016787">
    <property type="term" value="F:hydrolase activity"/>
    <property type="evidence" value="ECO:0007669"/>
    <property type="project" value="InterPro"/>
</dbReference>
<dbReference type="InterPro" id="IPR010662">
    <property type="entry name" value="RBBP9/YdeN"/>
</dbReference>
<accession>A0A1F7Y249</accession>
<dbReference type="Proteomes" id="UP000178419">
    <property type="component" value="Unassembled WGS sequence"/>
</dbReference>
<dbReference type="PANTHER" id="PTHR15394">
    <property type="entry name" value="SERINE HYDROLASE RBBP9"/>
    <property type="match status" value="1"/>
</dbReference>
<evidence type="ECO:0008006" key="3">
    <source>
        <dbReference type="Google" id="ProtNLM"/>
    </source>
</evidence>
<reference evidence="1 2" key="1">
    <citation type="journal article" date="2016" name="Nat. Commun.">
        <title>Thousands of microbial genomes shed light on interconnected biogeochemical processes in an aquifer system.</title>
        <authorList>
            <person name="Anantharaman K."/>
            <person name="Brown C.T."/>
            <person name="Hug L.A."/>
            <person name="Sharon I."/>
            <person name="Castelle C.J."/>
            <person name="Probst A.J."/>
            <person name="Thomas B.C."/>
            <person name="Singh A."/>
            <person name="Wilkins M.J."/>
            <person name="Karaoz U."/>
            <person name="Brodie E.L."/>
            <person name="Williams K.H."/>
            <person name="Hubbard S.S."/>
            <person name="Banfield J.F."/>
        </authorList>
    </citation>
    <scope>NUCLEOTIDE SEQUENCE [LARGE SCALE GENOMIC DNA]</scope>
</reference>
<dbReference type="InterPro" id="IPR029058">
    <property type="entry name" value="AB_hydrolase_fold"/>
</dbReference>
<dbReference type="Gene3D" id="3.40.50.1820">
    <property type="entry name" value="alpha/beta hydrolase"/>
    <property type="match status" value="1"/>
</dbReference>
<dbReference type="EMBL" id="MGGE01000019">
    <property type="protein sequence ID" value="OGM21351.1"/>
    <property type="molecule type" value="Genomic_DNA"/>
</dbReference>
<dbReference type="SUPFAM" id="SSF53474">
    <property type="entry name" value="alpha/beta-Hydrolases"/>
    <property type="match status" value="1"/>
</dbReference>
<dbReference type="AlphaFoldDB" id="A0A1F7Y249"/>